<feature type="transmembrane region" description="Helical" evidence="5">
    <location>
        <begin position="6"/>
        <end position="22"/>
    </location>
</feature>
<keyword evidence="5" id="KW-0472">Membrane</keyword>
<dbReference type="OMA" id="CSDIFFE"/>
<dbReference type="GeneID" id="39866525"/>
<keyword evidence="7" id="KW-1185">Reference proteome</keyword>
<organism evidence="6 7">
    <name type="scientific">Plasmodium malariae</name>
    <dbReference type="NCBI Taxonomy" id="5858"/>
    <lineage>
        <taxon>Eukaryota</taxon>
        <taxon>Sar</taxon>
        <taxon>Alveolata</taxon>
        <taxon>Apicomplexa</taxon>
        <taxon>Aconoidasida</taxon>
        <taxon>Haemosporida</taxon>
        <taxon>Plasmodiidae</taxon>
        <taxon>Plasmodium</taxon>
        <taxon>Plasmodium (Plasmodium)</taxon>
    </lineage>
</organism>
<dbReference type="GO" id="GO:0046872">
    <property type="term" value="F:metal ion binding"/>
    <property type="evidence" value="ECO:0007669"/>
    <property type="project" value="UniProtKB-KW"/>
</dbReference>
<evidence type="ECO:0000256" key="5">
    <source>
        <dbReference type="SAM" id="Phobius"/>
    </source>
</evidence>
<keyword evidence="2" id="KW-0540">Nuclease</keyword>
<dbReference type="PANTHER" id="PTHR10060">
    <property type="entry name" value="TATD FAMILY DEOXYRIBONUCLEASE"/>
    <property type="match status" value="1"/>
</dbReference>
<dbReference type="InterPro" id="IPR018228">
    <property type="entry name" value="DNase_TatD-rel_CS"/>
</dbReference>
<dbReference type="Gene3D" id="3.20.20.140">
    <property type="entry name" value="Metal-dependent hydrolases"/>
    <property type="match status" value="1"/>
</dbReference>
<protein>
    <submittedName>
        <fullName evidence="6">TatD-like deoxyribonuclease, putative</fullName>
    </submittedName>
</protein>
<evidence type="ECO:0000313" key="6">
    <source>
        <dbReference type="EMBL" id="SBT87076.1"/>
    </source>
</evidence>
<dbReference type="InterPro" id="IPR050891">
    <property type="entry name" value="TatD-type_Hydrolase"/>
</dbReference>
<evidence type="ECO:0000256" key="4">
    <source>
        <dbReference type="ARBA" id="ARBA00022801"/>
    </source>
</evidence>
<dbReference type="InterPro" id="IPR032466">
    <property type="entry name" value="Metal_Hydrolase"/>
</dbReference>
<dbReference type="AlphaFoldDB" id="A0A1D3JKJ5"/>
<keyword evidence="5" id="KW-1133">Transmembrane helix</keyword>
<proteinExistence type="inferred from homology"/>
<evidence type="ECO:0000256" key="2">
    <source>
        <dbReference type="ARBA" id="ARBA00022722"/>
    </source>
</evidence>
<dbReference type="PANTHER" id="PTHR10060:SF15">
    <property type="entry name" value="DEOXYRIBONUCLEASE TATDN1"/>
    <property type="match status" value="1"/>
</dbReference>
<dbReference type="KEGG" id="pmal:PMUG01_02012100"/>
<keyword evidence="4" id="KW-0378">Hydrolase</keyword>
<dbReference type="SUPFAM" id="SSF51556">
    <property type="entry name" value="Metallo-dependent hydrolases"/>
    <property type="match status" value="1"/>
</dbReference>
<evidence type="ECO:0000256" key="1">
    <source>
        <dbReference type="ARBA" id="ARBA00009275"/>
    </source>
</evidence>
<dbReference type="VEuPathDB" id="PlasmoDB:PmUG01_02012100"/>
<dbReference type="CDD" id="cd01310">
    <property type="entry name" value="TatD_DNAse"/>
    <property type="match status" value="1"/>
</dbReference>
<dbReference type="Proteomes" id="UP000219813">
    <property type="component" value="Chromosome 2"/>
</dbReference>
<dbReference type="EMBL" id="LT594623">
    <property type="protein sequence ID" value="SBT87076.1"/>
    <property type="molecule type" value="Genomic_DNA"/>
</dbReference>
<dbReference type="RefSeq" id="XP_028860134.1">
    <property type="nucleotide sequence ID" value="XM_029008590.1"/>
</dbReference>
<dbReference type="GO" id="GO:0008296">
    <property type="term" value="F:3'-5'-DNA exonuclease activity"/>
    <property type="evidence" value="ECO:0007669"/>
    <property type="project" value="TreeGrafter"/>
</dbReference>
<evidence type="ECO:0000256" key="3">
    <source>
        <dbReference type="ARBA" id="ARBA00022723"/>
    </source>
</evidence>
<dbReference type="InterPro" id="IPR001130">
    <property type="entry name" value="TatD-like"/>
</dbReference>
<gene>
    <name evidence="6" type="primary">TatD</name>
    <name evidence="6" type="ORF">PMUG01_02012100</name>
</gene>
<dbReference type="Pfam" id="PF01026">
    <property type="entry name" value="TatD_DNase"/>
    <property type="match status" value="1"/>
</dbReference>
<keyword evidence="5" id="KW-0812">Transmembrane</keyword>
<dbReference type="GO" id="GO:0005829">
    <property type="term" value="C:cytosol"/>
    <property type="evidence" value="ECO:0007669"/>
    <property type="project" value="TreeGrafter"/>
</dbReference>
<dbReference type="PROSITE" id="PS01091">
    <property type="entry name" value="TATD_3"/>
    <property type="match status" value="1"/>
</dbReference>
<keyword evidence="3" id="KW-0479">Metal-binding</keyword>
<evidence type="ECO:0000313" key="7">
    <source>
        <dbReference type="Proteomes" id="UP000219813"/>
    </source>
</evidence>
<reference evidence="6 7" key="1">
    <citation type="submission" date="2016-06" db="EMBL/GenBank/DDBJ databases">
        <authorList>
            <consortium name="Pathogen Informatics"/>
        </authorList>
    </citation>
    <scope>NUCLEOTIDE SEQUENCE [LARGE SCALE GENOMIC DNA]</scope>
</reference>
<sequence>MKFTFFLIKFIVLILCIYKFFLKANIVKIFKNIRYFIFVNNGSVFNIVKKINLKKCNKNIKNMDTQENLFIDIGSNLTDKMFDGIYNKKKHENDLKYVLNRAKNNNVEKIIITCTCLEDIDKSLEICETYDPEGKFLFLTAGVHPTNCFEFIEKKTSEEKDILAKKEFENFIKYFKNEKNIMNENSKYGSSADSKDNNAKLECAKICQEKQCPDDTLKDTFIIPGFVYNEKDQYYLEKLKKKIENHGDRIVCIGEIGLDFDRLFFCPKYIQIKYFIYQLKLVEIFKLPIFLHMRNCSDIFFEILEKYKSLIEDVGAVIHSFTDKEEIIEKISNYKNLYIGVNGCSLKTIENINAVKKIPLNLLLLETDAPWCSIKKTHASYHFIKDKYEKRNYINLKKIRNVIQCDDTTIFRERNEPYNIVDIAELTYKIKGPNIPFDEFCKKVRCNTLNLFKKLR</sequence>
<name>A0A1D3JKJ5_PLAMA</name>
<accession>A0A1D3JKJ5</accession>
<dbReference type="OrthoDB" id="6079689at2759"/>
<comment type="similarity">
    <text evidence="1">Belongs to the metallo-dependent hydrolases superfamily. TatD-type hydrolase family.</text>
</comment>